<reference evidence="2 3" key="1">
    <citation type="submission" date="2019-08" db="EMBL/GenBank/DDBJ databases">
        <title>Actinomadura sp. nov. CYP1-5 isolated from mountain soil.</title>
        <authorList>
            <person name="Songsumanus A."/>
            <person name="Kuncharoen N."/>
            <person name="Kudo T."/>
            <person name="Yuki M."/>
            <person name="Igarashi Y."/>
            <person name="Tanasupawat S."/>
        </authorList>
    </citation>
    <scope>NUCLEOTIDE SEQUENCE [LARGE SCALE GENOMIC DNA]</scope>
    <source>
        <strain evidence="2 3">GKU157</strain>
    </source>
</reference>
<sequence length="62" mass="6949">MRTRRGKTDEQGSSLARLRMSEAGPDPRFRAVLRERLVAAANGRGEDFHDHGRGEVARETVD</sequence>
<evidence type="ECO:0000256" key="1">
    <source>
        <dbReference type="SAM" id="MobiDB-lite"/>
    </source>
</evidence>
<evidence type="ECO:0000313" key="2">
    <source>
        <dbReference type="EMBL" id="TYC18382.1"/>
    </source>
</evidence>
<evidence type="ECO:0000313" key="3">
    <source>
        <dbReference type="Proteomes" id="UP000322634"/>
    </source>
</evidence>
<organism evidence="2 3">
    <name type="scientific">Actinomadura syzygii</name>
    <dbReference type="NCBI Taxonomy" id="1427538"/>
    <lineage>
        <taxon>Bacteria</taxon>
        <taxon>Bacillati</taxon>
        <taxon>Actinomycetota</taxon>
        <taxon>Actinomycetes</taxon>
        <taxon>Streptosporangiales</taxon>
        <taxon>Thermomonosporaceae</taxon>
        <taxon>Actinomadura</taxon>
    </lineage>
</organism>
<gene>
    <name evidence="2" type="ORF">FXF65_01020</name>
</gene>
<dbReference type="Proteomes" id="UP000322634">
    <property type="component" value="Unassembled WGS sequence"/>
</dbReference>
<protein>
    <submittedName>
        <fullName evidence="2">Uncharacterized protein</fullName>
    </submittedName>
</protein>
<dbReference type="RefSeq" id="WP_148347614.1">
    <property type="nucleotide sequence ID" value="NZ_JBHSBF010000019.1"/>
</dbReference>
<dbReference type="EMBL" id="VSFF01000001">
    <property type="protein sequence ID" value="TYC18382.1"/>
    <property type="molecule type" value="Genomic_DNA"/>
</dbReference>
<feature type="compositionally biased region" description="Basic and acidic residues" evidence="1">
    <location>
        <begin position="1"/>
        <end position="10"/>
    </location>
</feature>
<comment type="caution">
    <text evidence="2">The sequence shown here is derived from an EMBL/GenBank/DDBJ whole genome shotgun (WGS) entry which is preliminary data.</text>
</comment>
<proteinExistence type="predicted"/>
<keyword evidence="3" id="KW-1185">Reference proteome</keyword>
<dbReference type="AlphaFoldDB" id="A0A5D0UL88"/>
<name>A0A5D0UL88_9ACTN</name>
<feature type="region of interest" description="Disordered" evidence="1">
    <location>
        <begin position="1"/>
        <end position="23"/>
    </location>
</feature>
<accession>A0A5D0UL88</accession>